<dbReference type="EMBL" id="GGEC01054258">
    <property type="protein sequence ID" value="MBX34742.1"/>
    <property type="molecule type" value="Transcribed_RNA"/>
</dbReference>
<dbReference type="AlphaFoldDB" id="A0A2P2MX10"/>
<sequence length="39" mass="4606">MLKPSSYLSIYLDAMHTTISFILAIYFCCLDGFFFFISW</sequence>
<keyword evidence="1" id="KW-0472">Membrane</keyword>
<reference evidence="2" key="1">
    <citation type="submission" date="2018-02" db="EMBL/GenBank/DDBJ databases">
        <title>Rhizophora mucronata_Transcriptome.</title>
        <authorList>
            <person name="Meera S.P."/>
            <person name="Sreeshan A."/>
            <person name="Augustine A."/>
        </authorList>
    </citation>
    <scope>NUCLEOTIDE SEQUENCE</scope>
    <source>
        <tissue evidence="2">Leaf</tissue>
    </source>
</reference>
<evidence type="ECO:0000256" key="1">
    <source>
        <dbReference type="SAM" id="Phobius"/>
    </source>
</evidence>
<accession>A0A2P2MX10</accession>
<feature type="transmembrane region" description="Helical" evidence="1">
    <location>
        <begin position="14"/>
        <end position="37"/>
    </location>
</feature>
<keyword evidence="1" id="KW-0812">Transmembrane</keyword>
<keyword evidence="1" id="KW-1133">Transmembrane helix</keyword>
<evidence type="ECO:0000313" key="2">
    <source>
        <dbReference type="EMBL" id="MBX34742.1"/>
    </source>
</evidence>
<organism evidence="2">
    <name type="scientific">Rhizophora mucronata</name>
    <name type="common">Asiatic mangrove</name>
    <dbReference type="NCBI Taxonomy" id="61149"/>
    <lineage>
        <taxon>Eukaryota</taxon>
        <taxon>Viridiplantae</taxon>
        <taxon>Streptophyta</taxon>
        <taxon>Embryophyta</taxon>
        <taxon>Tracheophyta</taxon>
        <taxon>Spermatophyta</taxon>
        <taxon>Magnoliopsida</taxon>
        <taxon>eudicotyledons</taxon>
        <taxon>Gunneridae</taxon>
        <taxon>Pentapetalae</taxon>
        <taxon>rosids</taxon>
        <taxon>fabids</taxon>
        <taxon>Malpighiales</taxon>
        <taxon>Rhizophoraceae</taxon>
        <taxon>Rhizophora</taxon>
    </lineage>
</organism>
<proteinExistence type="predicted"/>
<name>A0A2P2MX10_RHIMU</name>
<protein>
    <submittedName>
        <fullName evidence="2">Uncharacterized protein</fullName>
    </submittedName>
</protein>